<feature type="transmembrane region" description="Helical" evidence="1">
    <location>
        <begin position="518"/>
        <end position="538"/>
    </location>
</feature>
<gene>
    <name evidence="2" type="ORF">DXH78_09155</name>
</gene>
<organism evidence="2 3">
    <name type="scientific">Undibacter mobilis</name>
    <dbReference type="NCBI Taxonomy" id="2292256"/>
    <lineage>
        <taxon>Bacteria</taxon>
        <taxon>Pseudomonadati</taxon>
        <taxon>Pseudomonadota</taxon>
        <taxon>Alphaproteobacteria</taxon>
        <taxon>Hyphomicrobiales</taxon>
        <taxon>Nitrobacteraceae</taxon>
        <taxon>Undibacter</taxon>
    </lineage>
</organism>
<dbReference type="InterPro" id="IPR001036">
    <property type="entry name" value="Acrflvin-R"/>
</dbReference>
<dbReference type="GO" id="GO:0042910">
    <property type="term" value="F:xenobiotic transmembrane transporter activity"/>
    <property type="evidence" value="ECO:0007669"/>
    <property type="project" value="TreeGrafter"/>
</dbReference>
<feature type="transmembrane region" description="Helical" evidence="1">
    <location>
        <begin position="878"/>
        <end position="898"/>
    </location>
</feature>
<dbReference type="SUPFAM" id="SSF82866">
    <property type="entry name" value="Multidrug efflux transporter AcrB transmembrane domain"/>
    <property type="match status" value="2"/>
</dbReference>
<feature type="transmembrane region" description="Helical" evidence="1">
    <location>
        <begin position="463"/>
        <end position="490"/>
    </location>
</feature>
<keyword evidence="1" id="KW-0812">Transmembrane</keyword>
<sequence length="1030" mass="109991">MNRISSWAIRNPVAISILFLLLALSGLVAFTKLRLNSMPDIAIPTVTVSVAWTGAAPTEVETQIARPVEDSVAGLGGVDRVRSTVNEGVSLSTVEFAIGTDIDRATNDVRNAVMSIRSKLPQDALDPVIQRVESSGQPILTFVVDASSMAADDLSWFVDNDIARAVLEVPGASRISRSGGVDAEIKVKLDPDRLMSLGLTAAEVSDQIKARIVNLTGGRATLGSAEQTVRAVGSAPNLDHLSDTRLAFSDGRSVRLAELGVVERSWAEPRQRARYNEREVVGFSVFRAVESGEFAVTRDVRKRIVEFAAAHPGIRIVEVTSSTNAVVEGYYAAIEALLLGGLLAIGVVWMFLRDIRATLISSLALPLSLIPTFGIMYLFNQSLNNISQLGIALVVGVLVDDAIVEIENIVRHVRQSGKSVYEAAIDAADEIGLAVVATTFSIIAVFLPVALMPGIPGQFFKAFSIAVCCAVFFSLVVARLLTPLMAAYLLKPSDRERREATWLRYYTVVLGWTLRHRWITIVSGVVFFFASLSLATLLPTDFMPTSDRGRTLLNVELAPGSTLQETDSAVRRVVSVLRARPEVQSVYAAIGTPVSILSGPGDVSMSAGEVRKASITVNLVPRSQRSLSQQAFEAAVAPELSRTRGARISLGDDGSSGAKIEISLLSDDPVELSNAARRLVQDMRTVSGFNRARATSDLAGPEIRIVPKPDKAAILGVSTASLARTVNIATAGDVDHNLAKFSLGVRQVPIRVLLNDEARNDLSRLSLLQVPGFEQPHSLASVADIVFGSGPIQIDRIDRTRSQTVEAELAGLTVGEAEALVAELPAMKQLPASVMRKSGGDSERMEELFAGFTLAIGSGIVLLFVVLALLFNGFVQPVTILTALPLSLGGAVCFLLVTGTALSLPVLIGILMLMGIAAKNSILLVEYAIVAQRNGGLDRATALFDAARKRARPIVMTTVAMAAGMLPIALGIGADAERRAPMAIAVIGGLASSTLLSLIYVPAVFTVMDDLERWIRGAVARRHGRWTNRA</sequence>
<dbReference type="InterPro" id="IPR027463">
    <property type="entry name" value="AcrB_DN_DC_subdom"/>
</dbReference>
<dbReference type="GO" id="GO:0005886">
    <property type="term" value="C:plasma membrane"/>
    <property type="evidence" value="ECO:0007669"/>
    <property type="project" value="TreeGrafter"/>
</dbReference>
<dbReference type="SUPFAM" id="SSF82693">
    <property type="entry name" value="Multidrug efflux transporter AcrB pore domain, PN1, PN2, PC1 and PC2 subdomains"/>
    <property type="match status" value="3"/>
</dbReference>
<comment type="caution">
    <text evidence="2">The sequence shown here is derived from an EMBL/GenBank/DDBJ whole genome shotgun (WGS) entry which is preliminary data.</text>
</comment>
<dbReference type="SUPFAM" id="SSF82714">
    <property type="entry name" value="Multidrug efflux transporter AcrB TolC docking domain, DN and DC subdomains"/>
    <property type="match status" value="2"/>
</dbReference>
<dbReference type="Gene3D" id="3.30.70.1440">
    <property type="entry name" value="Multidrug efflux transporter AcrB pore domain"/>
    <property type="match status" value="1"/>
</dbReference>
<feature type="transmembrane region" description="Helical" evidence="1">
    <location>
        <begin position="330"/>
        <end position="352"/>
    </location>
</feature>
<dbReference type="AlphaFoldDB" id="A0A371BAR2"/>
<feature type="transmembrane region" description="Helical" evidence="1">
    <location>
        <begin position="391"/>
        <end position="410"/>
    </location>
</feature>
<feature type="transmembrane region" description="Helical" evidence="1">
    <location>
        <begin position="951"/>
        <end position="970"/>
    </location>
</feature>
<dbReference type="Gene3D" id="3.30.2090.10">
    <property type="entry name" value="Multidrug efflux transporter AcrB TolC docking domain, DN and DC subdomains"/>
    <property type="match status" value="2"/>
</dbReference>
<accession>A0A371BAR2</accession>
<evidence type="ECO:0000313" key="2">
    <source>
        <dbReference type="EMBL" id="RDV04715.1"/>
    </source>
</evidence>
<evidence type="ECO:0000313" key="3">
    <source>
        <dbReference type="Proteomes" id="UP000263993"/>
    </source>
</evidence>
<feature type="transmembrane region" description="Helical" evidence="1">
    <location>
        <begin position="982"/>
        <end position="1007"/>
    </location>
</feature>
<dbReference type="PRINTS" id="PR00702">
    <property type="entry name" value="ACRIFLAVINRP"/>
</dbReference>
<keyword evidence="1" id="KW-0472">Membrane</keyword>
<dbReference type="PANTHER" id="PTHR32063:SF77">
    <property type="entry name" value="ACR FAMILY TRANSPORT PROTEIN"/>
    <property type="match status" value="1"/>
</dbReference>
<dbReference type="Gene3D" id="3.30.70.1320">
    <property type="entry name" value="Multidrug efflux transporter AcrB pore domain like"/>
    <property type="match status" value="1"/>
</dbReference>
<dbReference type="Pfam" id="PF00873">
    <property type="entry name" value="ACR_tran"/>
    <property type="match status" value="1"/>
</dbReference>
<name>A0A371BAR2_9BRAD</name>
<protein>
    <submittedName>
        <fullName evidence="2">AcrB/AcrD/AcrF family protein</fullName>
    </submittedName>
</protein>
<dbReference type="Gene3D" id="3.30.70.1430">
    <property type="entry name" value="Multidrug efflux transporter AcrB pore domain"/>
    <property type="match status" value="2"/>
</dbReference>
<dbReference type="Gene3D" id="1.20.1640.10">
    <property type="entry name" value="Multidrug efflux transporter AcrB transmembrane domain"/>
    <property type="match status" value="2"/>
</dbReference>
<feature type="transmembrane region" description="Helical" evidence="1">
    <location>
        <begin position="848"/>
        <end position="871"/>
    </location>
</feature>
<feature type="transmembrane region" description="Helical" evidence="1">
    <location>
        <begin position="359"/>
        <end position="379"/>
    </location>
</feature>
<feature type="transmembrane region" description="Helical" evidence="1">
    <location>
        <begin position="904"/>
        <end position="930"/>
    </location>
</feature>
<dbReference type="EMBL" id="QRGO01000001">
    <property type="protein sequence ID" value="RDV04715.1"/>
    <property type="molecule type" value="Genomic_DNA"/>
</dbReference>
<keyword evidence="3" id="KW-1185">Reference proteome</keyword>
<keyword evidence="1" id="KW-1133">Transmembrane helix</keyword>
<feature type="transmembrane region" description="Helical" evidence="1">
    <location>
        <begin position="431"/>
        <end position="451"/>
    </location>
</feature>
<reference evidence="3" key="1">
    <citation type="submission" date="2018-08" db="EMBL/GenBank/DDBJ databases">
        <authorList>
            <person name="Kim S.-J."/>
            <person name="Jung G.-Y."/>
        </authorList>
    </citation>
    <scope>NUCLEOTIDE SEQUENCE [LARGE SCALE GENOMIC DNA]</scope>
    <source>
        <strain evidence="3">GY_H</strain>
    </source>
</reference>
<dbReference type="Proteomes" id="UP000263993">
    <property type="component" value="Unassembled WGS sequence"/>
</dbReference>
<evidence type="ECO:0000256" key="1">
    <source>
        <dbReference type="SAM" id="Phobius"/>
    </source>
</evidence>
<dbReference type="PANTHER" id="PTHR32063">
    <property type="match status" value="1"/>
</dbReference>
<proteinExistence type="predicted"/>
<dbReference type="RefSeq" id="WP_115516741.1">
    <property type="nucleotide sequence ID" value="NZ_QRGO01000001.1"/>
</dbReference>
<dbReference type="OrthoDB" id="9806532at2"/>